<name>A0A087CJ03_9BIFI</name>
<dbReference type="GeneID" id="98299561"/>
<dbReference type="PANTHER" id="PTHR42663">
    <property type="entry name" value="HYDROLASE C777.06C-RELATED-RELATED"/>
    <property type="match status" value="1"/>
</dbReference>
<evidence type="ECO:0000313" key="3">
    <source>
        <dbReference type="Proteomes" id="UP000029050"/>
    </source>
</evidence>
<organism evidence="2 3">
    <name type="scientific">Bifidobacterium psychraerophilum</name>
    <dbReference type="NCBI Taxonomy" id="218140"/>
    <lineage>
        <taxon>Bacteria</taxon>
        <taxon>Bacillati</taxon>
        <taxon>Actinomycetota</taxon>
        <taxon>Actinomycetes</taxon>
        <taxon>Bifidobacteriales</taxon>
        <taxon>Bifidobacteriaceae</taxon>
        <taxon>Bifidobacterium</taxon>
    </lineage>
</organism>
<evidence type="ECO:0000259" key="1">
    <source>
        <dbReference type="Pfam" id="PF12706"/>
    </source>
</evidence>
<evidence type="ECO:0000313" key="2">
    <source>
        <dbReference type="EMBL" id="KFI83253.1"/>
    </source>
</evidence>
<dbReference type="PANTHER" id="PTHR42663:SF12">
    <property type="entry name" value="ATP-BINDING PROTEIN PHNP"/>
    <property type="match status" value="1"/>
</dbReference>
<comment type="caution">
    <text evidence="2">The sequence shown here is derived from an EMBL/GenBank/DDBJ whole genome shotgun (WGS) entry which is preliminary data.</text>
</comment>
<protein>
    <submittedName>
        <fullName evidence="2">Beta-lactamase domain-containing protein</fullName>
    </submittedName>
</protein>
<dbReference type="InterPro" id="IPR036866">
    <property type="entry name" value="RibonucZ/Hydroxyglut_hydro"/>
</dbReference>
<reference evidence="2 3" key="1">
    <citation type="submission" date="2014-03" db="EMBL/GenBank/DDBJ databases">
        <title>Genomics of Bifidobacteria.</title>
        <authorList>
            <person name="Ventura M."/>
            <person name="Milani C."/>
            <person name="Lugli G.A."/>
        </authorList>
    </citation>
    <scope>NUCLEOTIDE SEQUENCE [LARGE SCALE GENOMIC DNA]</scope>
    <source>
        <strain evidence="2 3">LMG 21775</strain>
    </source>
</reference>
<dbReference type="EMBL" id="JGZI01000007">
    <property type="protein sequence ID" value="KFI83253.1"/>
    <property type="molecule type" value="Genomic_DNA"/>
</dbReference>
<dbReference type="Gene3D" id="3.60.15.10">
    <property type="entry name" value="Ribonuclease Z/Hydroxyacylglutathione hydrolase-like"/>
    <property type="match status" value="1"/>
</dbReference>
<sequence>MRIQHLGTAAAERIPGIFCKCDTCINARKMGGRAIRTQSQAVVDNTVLLDFPGDTYLHYIRDNFPLPDIRTLLITHWHSDHFYGEDLAYRMGKGMYADCNDSHMDVYGSQTVRGFYDRAFFLEQHHDDDMLSFHTVAPGQSFDVEEGKYTIHVFAAAHGQYSGDCVFYAISDGTKSLLYAHDTGYFPEATWEQIRKAGLKYDYVSLDCTLAMTPLPEVGVPHMNFDQNLKVRESMCRMGLADSSTIFVANHFSHHGFEGYEDFYSRAESEHFVVSYDGMTCSF</sequence>
<dbReference type="SUPFAM" id="SSF56281">
    <property type="entry name" value="Metallo-hydrolase/oxidoreductase"/>
    <property type="match status" value="1"/>
</dbReference>
<dbReference type="STRING" id="218140.BPSY_0348"/>
<accession>A0A087CJ03</accession>
<dbReference type="RefSeq" id="WP_033495570.1">
    <property type="nucleotide sequence ID" value="NZ_JALCNH010000032.1"/>
</dbReference>
<keyword evidence="3" id="KW-1185">Reference proteome</keyword>
<dbReference type="InterPro" id="IPR001279">
    <property type="entry name" value="Metallo-B-lactamas"/>
</dbReference>
<dbReference type="eggNOG" id="COG1235">
    <property type="taxonomic scope" value="Bacteria"/>
</dbReference>
<dbReference type="Pfam" id="PF12706">
    <property type="entry name" value="Lactamase_B_2"/>
    <property type="match status" value="1"/>
</dbReference>
<proteinExistence type="predicted"/>
<dbReference type="AlphaFoldDB" id="A0A087CJ03"/>
<feature type="domain" description="Metallo-beta-lactamase" evidence="1">
    <location>
        <begin position="66"/>
        <end position="231"/>
    </location>
</feature>
<gene>
    <name evidence="2" type="ORF">BPSY_0348</name>
</gene>
<dbReference type="OrthoDB" id="9788370at2"/>
<dbReference type="Proteomes" id="UP000029050">
    <property type="component" value="Unassembled WGS sequence"/>
</dbReference>